<accession>A0A8S0XTG2</accession>
<dbReference type="Proteomes" id="UP000467700">
    <property type="component" value="Unassembled WGS sequence"/>
</dbReference>
<feature type="domain" description="HNH nuclease" evidence="1">
    <location>
        <begin position="147"/>
        <end position="252"/>
    </location>
</feature>
<evidence type="ECO:0000259" key="1">
    <source>
        <dbReference type="Pfam" id="PF13391"/>
    </source>
</evidence>
<reference evidence="2 3" key="1">
    <citation type="submission" date="2020-01" db="EMBL/GenBank/DDBJ databases">
        <authorList>
            <person name="Gupta K D."/>
        </authorList>
    </citation>
    <scope>NUCLEOTIDE SEQUENCE [LARGE SCALE GENOMIC DNA]</scope>
</reference>
<keyword evidence="3" id="KW-1185">Reference proteome</keyword>
<evidence type="ECO:0000313" key="2">
    <source>
        <dbReference type="EMBL" id="CAA7265511.1"/>
    </source>
</evidence>
<protein>
    <recommendedName>
        <fullName evidence="1">HNH nuclease domain-containing protein</fullName>
    </recommendedName>
</protein>
<comment type="caution">
    <text evidence="2">The sequence shown here is derived from an EMBL/GenBank/DDBJ whole genome shotgun (WGS) entry which is preliminary data.</text>
</comment>
<dbReference type="OrthoDB" id="2104739at2759"/>
<dbReference type="AlphaFoldDB" id="A0A8S0XTG2"/>
<dbReference type="Pfam" id="PF13391">
    <property type="entry name" value="HNH_2"/>
    <property type="match status" value="1"/>
</dbReference>
<dbReference type="EMBL" id="CACVBS010000049">
    <property type="protein sequence ID" value="CAA7265511.1"/>
    <property type="molecule type" value="Genomic_DNA"/>
</dbReference>
<dbReference type="InterPro" id="IPR003615">
    <property type="entry name" value="HNH_nuc"/>
</dbReference>
<gene>
    <name evidence="2" type="ORF">AAE3_LOCUS7721</name>
</gene>
<sequence>MPTPLPPNLYVSGTPMHTAYSSCLAFQAQTPQLQVPLTANPTPLVSARLLGYMILHSPTPQGRANICNEINSCNGNRDMFHDLANFYVDRYLRSFRSTKGRTPVHSDHPSRQSFDEMQETIKYLFDGPPKNHLEAKAAALERDGYRCMVTGRYDTSSCEKNPDIAALAVQSGTVARETHASHIFAPSTSQDISGPNADGPKHNFAASAWAVMERMGSVLVPDELNGPDIHRLENVMTLETGVHSLFDNLKLWFEPTGTLPHQYRLCSPNSALYISNLPQTVTFTSTSQHLPLPDLRYLALHAACAKVAHLSGAGEYIDTIDRELESTGVLATCGSSAGLLEAALNRHFQSVFVR</sequence>
<proteinExistence type="predicted"/>
<evidence type="ECO:0000313" key="3">
    <source>
        <dbReference type="Proteomes" id="UP000467700"/>
    </source>
</evidence>
<name>A0A8S0XTG2_CYCAE</name>
<organism evidence="2 3">
    <name type="scientific">Cyclocybe aegerita</name>
    <name type="common">Black poplar mushroom</name>
    <name type="synonym">Agrocybe aegerita</name>
    <dbReference type="NCBI Taxonomy" id="1973307"/>
    <lineage>
        <taxon>Eukaryota</taxon>
        <taxon>Fungi</taxon>
        <taxon>Dikarya</taxon>
        <taxon>Basidiomycota</taxon>
        <taxon>Agaricomycotina</taxon>
        <taxon>Agaricomycetes</taxon>
        <taxon>Agaricomycetidae</taxon>
        <taxon>Agaricales</taxon>
        <taxon>Agaricineae</taxon>
        <taxon>Bolbitiaceae</taxon>
        <taxon>Cyclocybe</taxon>
    </lineage>
</organism>